<evidence type="ECO:0000313" key="5">
    <source>
        <dbReference type="Proteomes" id="UP000694888"/>
    </source>
</evidence>
<dbReference type="Pfam" id="PF02244">
    <property type="entry name" value="Propep_M14"/>
    <property type="match status" value="1"/>
</dbReference>
<keyword evidence="1" id="KW-0479">Metal-binding</keyword>
<evidence type="ECO:0000256" key="2">
    <source>
        <dbReference type="ARBA" id="ARBA00022833"/>
    </source>
</evidence>
<keyword evidence="2" id="KW-0862">Zinc</keyword>
<proteinExistence type="predicted"/>
<evidence type="ECO:0000259" key="4">
    <source>
        <dbReference type="Pfam" id="PF02244"/>
    </source>
</evidence>
<evidence type="ECO:0000313" key="7">
    <source>
        <dbReference type="RefSeq" id="XP_035829364.1"/>
    </source>
</evidence>
<sequence>MEACIVWWQIVLFANFWTLNSLAGSASETKGSYQVLRLYPASEEQIHSIRRLQMKYHLDPWRQVSRHSTSGDYMVRPAHAQALRQELEDSKINFREVINDAERFIRENDPLHKMFRHKRSTRPQHFRHRFLDYDEVNISI</sequence>
<feature type="chain" id="PRO_5045023447" evidence="3">
    <location>
        <begin position="24"/>
        <end position="140"/>
    </location>
</feature>
<accession>A0ABM1W3X1</accession>
<reference evidence="6 7" key="1">
    <citation type="submission" date="2025-05" db="UniProtKB">
        <authorList>
            <consortium name="RefSeq"/>
        </authorList>
    </citation>
    <scope>IDENTIFICATION</scope>
</reference>
<dbReference type="GeneID" id="101845896"/>
<dbReference type="Gene3D" id="3.30.70.340">
    <property type="entry name" value="Metallocarboxypeptidase-like"/>
    <property type="match status" value="1"/>
</dbReference>
<dbReference type="SUPFAM" id="SSF54897">
    <property type="entry name" value="Protease propeptides/inhibitors"/>
    <property type="match status" value="1"/>
</dbReference>
<dbReference type="Proteomes" id="UP000694888">
    <property type="component" value="Unplaced"/>
</dbReference>
<dbReference type="RefSeq" id="XP_005112455.1">
    <property type="nucleotide sequence ID" value="XM_005112398.3"/>
</dbReference>
<feature type="signal peptide" evidence="3">
    <location>
        <begin position="1"/>
        <end position="23"/>
    </location>
</feature>
<evidence type="ECO:0000256" key="3">
    <source>
        <dbReference type="SAM" id="SignalP"/>
    </source>
</evidence>
<dbReference type="RefSeq" id="XP_035829364.1">
    <property type="nucleotide sequence ID" value="XM_035973471.1"/>
</dbReference>
<feature type="domain" description="Carboxypeptidase activation peptide" evidence="4">
    <location>
        <begin position="36"/>
        <end position="107"/>
    </location>
</feature>
<name>A0ABM1W3X1_APLCA</name>
<evidence type="ECO:0000313" key="6">
    <source>
        <dbReference type="RefSeq" id="XP_005112455.1"/>
    </source>
</evidence>
<evidence type="ECO:0000256" key="1">
    <source>
        <dbReference type="ARBA" id="ARBA00022723"/>
    </source>
</evidence>
<gene>
    <name evidence="6 7" type="primary">LOC101845896</name>
</gene>
<keyword evidence="5" id="KW-1185">Reference proteome</keyword>
<dbReference type="InterPro" id="IPR036990">
    <property type="entry name" value="M14A-like_propep"/>
</dbReference>
<protein>
    <submittedName>
        <fullName evidence="6 7">Uncharacterized protein LOC101845896</fullName>
    </submittedName>
</protein>
<dbReference type="InterPro" id="IPR003146">
    <property type="entry name" value="M14A_act_pep"/>
</dbReference>
<keyword evidence="3" id="KW-0732">Signal</keyword>
<organism evidence="5 7">
    <name type="scientific">Aplysia californica</name>
    <name type="common">California sea hare</name>
    <dbReference type="NCBI Taxonomy" id="6500"/>
    <lineage>
        <taxon>Eukaryota</taxon>
        <taxon>Metazoa</taxon>
        <taxon>Spiralia</taxon>
        <taxon>Lophotrochozoa</taxon>
        <taxon>Mollusca</taxon>
        <taxon>Gastropoda</taxon>
        <taxon>Heterobranchia</taxon>
        <taxon>Euthyneura</taxon>
        <taxon>Tectipleura</taxon>
        <taxon>Aplysiida</taxon>
        <taxon>Aplysioidea</taxon>
        <taxon>Aplysiidae</taxon>
        <taxon>Aplysia</taxon>
    </lineage>
</organism>